<organism evidence="2 3">
    <name type="scientific">Dorcoceras hygrometricum</name>
    <dbReference type="NCBI Taxonomy" id="472368"/>
    <lineage>
        <taxon>Eukaryota</taxon>
        <taxon>Viridiplantae</taxon>
        <taxon>Streptophyta</taxon>
        <taxon>Embryophyta</taxon>
        <taxon>Tracheophyta</taxon>
        <taxon>Spermatophyta</taxon>
        <taxon>Magnoliopsida</taxon>
        <taxon>eudicotyledons</taxon>
        <taxon>Gunneridae</taxon>
        <taxon>Pentapetalae</taxon>
        <taxon>asterids</taxon>
        <taxon>lamiids</taxon>
        <taxon>Lamiales</taxon>
        <taxon>Gesneriaceae</taxon>
        <taxon>Didymocarpoideae</taxon>
        <taxon>Trichosporeae</taxon>
        <taxon>Loxocarpinae</taxon>
        <taxon>Dorcoceras</taxon>
    </lineage>
</organism>
<evidence type="ECO:0000313" key="2">
    <source>
        <dbReference type="EMBL" id="KZV15709.1"/>
    </source>
</evidence>
<proteinExistence type="predicted"/>
<reference evidence="2 3" key="1">
    <citation type="journal article" date="2015" name="Proc. Natl. Acad. Sci. U.S.A.">
        <title>The resurrection genome of Boea hygrometrica: A blueprint for survival of dehydration.</title>
        <authorList>
            <person name="Xiao L."/>
            <person name="Yang G."/>
            <person name="Zhang L."/>
            <person name="Yang X."/>
            <person name="Zhao S."/>
            <person name="Ji Z."/>
            <person name="Zhou Q."/>
            <person name="Hu M."/>
            <person name="Wang Y."/>
            <person name="Chen M."/>
            <person name="Xu Y."/>
            <person name="Jin H."/>
            <person name="Xiao X."/>
            <person name="Hu G."/>
            <person name="Bao F."/>
            <person name="Hu Y."/>
            <person name="Wan P."/>
            <person name="Li L."/>
            <person name="Deng X."/>
            <person name="Kuang T."/>
            <person name="Xiang C."/>
            <person name="Zhu J.K."/>
            <person name="Oliver M.J."/>
            <person name="He Y."/>
        </authorList>
    </citation>
    <scope>NUCLEOTIDE SEQUENCE [LARGE SCALE GENOMIC DNA]</scope>
    <source>
        <strain evidence="3">cv. XS01</strain>
    </source>
</reference>
<protein>
    <submittedName>
        <fullName evidence="2">Cleavage and polyadenylation specificity factor subunit 2</fullName>
    </submittedName>
</protein>
<dbReference type="Proteomes" id="UP000250235">
    <property type="component" value="Unassembled WGS sequence"/>
</dbReference>
<dbReference type="EMBL" id="KV019642">
    <property type="protein sequence ID" value="KZV15709.1"/>
    <property type="molecule type" value="Genomic_DNA"/>
</dbReference>
<evidence type="ECO:0000256" key="1">
    <source>
        <dbReference type="SAM" id="MobiDB-lite"/>
    </source>
</evidence>
<gene>
    <name evidence="2" type="ORF">F511_11664</name>
</gene>
<evidence type="ECO:0000313" key="3">
    <source>
        <dbReference type="Proteomes" id="UP000250235"/>
    </source>
</evidence>
<sequence>MRIRPQELEISICDVKYHVSLALSVIPRASWGDVARRFTMIRWEIYRRLPLKCQIPCESGRSQAPRRQQELKEQSLVHGLRWDKTCCSKIFQGRNRDRGGVIARSNINTKSSCWIRTMLRVDGTWFIEPCADYWKPIPREVTSSMVVIPSRLSYVDTLPPMREFFKLLKKRWGDVCIEVAKFFASRKLLPVGSVNFCSSLAIVEPVSSFVSRQPTIFSLRTFLSERLDTQKKDIRQIDDSQNNVLSKLHTLEQGLSDTLRQLEEALRNLIHSAREDGRTLSDVQTIRLNEFRKGVLAHDVEATKEAISHQILDFRAQAQENHNILTDQLGQLVDYINRDGNDKKGEDSSRGPQPPPDDQDRPSGSSGNRGSGGSSGSQRRGQGSGQSKRRRSGGESAVRNVRYGPYPPTGVLKRSAEYWCTGKKDF</sequence>
<keyword evidence="3" id="KW-1185">Reference proteome</keyword>
<dbReference type="AlphaFoldDB" id="A0A2Z7A2R4"/>
<feature type="region of interest" description="Disordered" evidence="1">
    <location>
        <begin position="337"/>
        <end position="416"/>
    </location>
</feature>
<feature type="compositionally biased region" description="Basic and acidic residues" evidence="1">
    <location>
        <begin position="337"/>
        <end position="349"/>
    </location>
</feature>
<name>A0A2Z7A2R4_9LAMI</name>
<accession>A0A2Z7A2R4</accession>